<dbReference type="Proteomes" id="UP000828048">
    <property type="component" value="Chromosome 2"/>
</dbReference>
<reference evidence="1 2" key="1">
    <citation type="journal article" date="2021" name="Hortic Res">
        <title>High-quality reference genome and annotation aids understanding of berry development for evergreen blueberry (Vaccinium darrowii).</title>
        <authorList>
            <person name="Yu J."/>
            <person name="Hulse-Kemp A.M."/>
            <person name="Babiker E."/>
            <person name="Staton M."/>
        </authorList>
    </citation>
    <scope>NUCLEOTIDE SEQUENCE [LARGE SCALE GENOMIC DNA]</scope>
    <source>
        <strain evidence="2">cv. NJ 8807/NJ 8810</strain>
        <tissue evidence="1">Young leaf</tissue>
    </source>
</reference>
<accession>A0ACB7WXD9</accession>
<protein>
    <submittedName>
        <fullName evidence="1">Uncharacterized protein</fullName>
    </submittedName>
</protein>
<sequence length="1173" mass="130724">MSLIGAWEACLQASKDLQVFEGRKCDFDALEGHARRSGVGGERILHGSDQNPSGALPQFLGALKLVIIGRDKQAVRKPDPLYFRDRTNRLVRIENGSSQSESSNSLSESVESRSESIPISGLYIDLPVELVNFNNPLYQSESESELVSEPESFEMGDQQVIQQPSLRQHLNPERTTPPRPIVFPRKTQEARNAFTIKPGVLNSLPNFYGREFDDLYEHVRTFEGLVRNLASTTQYDNACLNLFEATLKDGALRWFRMQKPQSFTTWAHAREGRVFVKAWERFKDLLLRMPHPGFEKIQLVEFFHLGLNAETIQHIEYSCKGDDFLSKTADEGWDFLDDLADRQRALEPSNFDRSGPSGSNVIPVTIRDQRLQAQVEKMAQKLEELEVRQTHPVHEVSIEEVCVWCECKGHIATACPGFLTAKGASQNNQEEVNAVRNWDPYSNTYNPRWRDHPNFGWSDLRPASGGQAQLLAPPPPQQFHQSQAPKPPQGQVIPYNYQPQQGRGGGPSTRGPPPGYAQTAPHRFEDSMNSLMQSQLTFQTNTRQQIGALTAQMTQLTAVISQMQQEKGRFPAQGSQAGAHYVGNSSGPNVQGQNQEEAKAVTILRSGKTIDKTIQPTPRQAPPPEPVIEPEVIFDTAEVPREEVEEREESPEVVVPVAAAPTTPPPPAVPVAPFPQRLAVRPKQTMNSKMIELFNKVQFPITLMEAIESFPQCAKALKDLCTPKRKSQNNVVLTEQVSSILQTEIPAKCKDPGCPTIPIAIAGQNFDKALLDLGASVKLLPYSAYLRLDLGDLSETPVTLQLADRSIRVPKGVVEDVLIRVGEFQFPADFIVLDISPGLEALEKTPIILGRPFLATSNAVMNCKTGKVQLSVGEERMEVDVFSVSTLKDDEEESEELCLIDTLVQEHIDAVLYKDPLEVALTSEEISFLDSAEVVNLLELLDGEEVCGVTHDPMFEPLGDPPPKVLPSFVQPPKPELKPLPDTLKYAFLKGNDTYPVVISSSLEEDQERELLNLLREHMGAIGWTIADLHGISPTVCTHRIILEESVKPSRQPQRRLNPNMKDVVRAEVLKLLDAGIIYPVAHSEWVSPVQVVPKKAGVTVVTNDEGVLVPTRVPTGWRVCIDYRKLNASTRKDHFPLPFIDQILKRVAGRAFYCFLDGYSGYNQIEVHDGNF</sequence>
<gene>
    <name evidence="1" type="ORF">Vadar_002757</name>
</gene>
<organism evidence="1 2">
    <name type="scientific">Vaccinium darrowii</name>
    <dbReference type="NCBI Taxonomy" id="229202"/>
    <lineage>
        <taxon>Eukaryota</taxon>
        <taxon>Viridiplantae</taxon>
        <taxon>Streptophyta</taxon>
        <taxon>Embryophyta</taxon>
        <taxon>Tracheophyta</taxon>
        <taxon>Spermatophyta</taxon>
        <taxon>Magnoliopsida</taxon>
        <taxon>eudicotyledons</taxon>
        <taxon>Gunneridae</taxon>
        <taxon>Pentapetalae</taxon>
        <taxon>asterids</taxon>
        <taxon>Ericales</taxon>
        <taxon>Ericaceae</taxon>
        <taxon>Vaccinioideae</taxon>
        <taxon>Vaccinieae</taxon>
        <taxon>Vaccinium</taxon>
    </lineage>
</organism>
<dbReference type="EMBL" id="CM037152">
    <property type="protein sequence ID" value="KAH7833059.1"/>
    <property type="molecule type" value="Genomic_DNA"/>
</dbReference>
<evidence type="ECO:0000313" key="1">
    <source>
        <dbReference type="EMBL" id="KAH7833059.1"/>
    </source>
</evidence>
<keyword evidence="2" id="KW-1185">Reference proteome</keyword>
<comment type="caution">
    <text evidence="1">The sequence shown here is derived from an EMBL/GenBank/DDBJ whole genome shotgun (WGS) entry which is preliminary data.</text>
</comment>
<name>A0ACB7WXD9_9ERIC</name>
<proteinExistence type="predicted"/>
<evidence type="ECO:0000313" key="2">
    <source>
        <dbReference type="Proteomes" id="UP000828048"/>
    </source>
</evidence>